<protein>
    <submittedName>
        <fullName evidence="2">Nitrilase</fullName>
    </submittedName>
</protein>
<dbReference type="InterPro" id="IPR036526">
    <property type="entry name" value="C-N_Hydrolase_sf"/>
</dbReference>
<dbReference type="SUPFAM" id="SSF56317">
    <property type="entry name" value="Carbon-nitrogen hydrolase"/>
    <property type="match status" value="1"/>
</dbReference>
<evidence type="ECO:0000259" key="1">
    <source>
        <dbReference type="PROSITE" id="PS50263"/>
    </source>
</evidence>
<dbReference type="AlphaFoldDB" id="A0A7C4H9J2"/>
<dbReference type="Pfam" id="PF00795">
    <property type="entry name" value="CN_hydrolase"/>
    <property type="match status" value="1"/>
</dbReference>
<dbReference type="InterPro" id="IPR003010">
    <property type="entry name" value="C-N_Hydrolase"/>
</dbReference>
<accession>A0A7C4H9J2</accession>
<gene>
    <name evidence="2" type="ORF">ENU14_04900</name>
</gene>
<dbReference type="EMBL" id="DTBJ01000037">
    <property type="protein sequence ID" value="HGM58905.1"/>
    <property type="molecule type" value="Genomic_DNA"/>
</dbReference>
<reference evidence="2" key="1">
    <citation type="journal article" date="2020" name="mSystems">
        <title>Genome- and Community-Level Interaction Insights into Carbon Utilization and Element Cycling Functions of Hydrothermarchaeota in Hydrothermal Sediment.</title>
        <authorList>
            <person name="Zhou Z."/>
            <person name="Liu Y."/>
            <person name="Xu W."/>
            <person name="Pan J."/>
            <person name="Luo Z.H."/>
            <person name="Li M."/>
        </authorList>
    </citation>
    <scope>NUCLEOTIDE SEQUENCE [LARGE SCALE GENOMIC DNA]</scope>
    <source>
        <strain evidence="2">SpSt-642</strain>
    </source>
</reference>
<dbReference type="PROSITE" id="PS50263">
    <property type="entry name" value="CN_HYDROLASE"/>
    <property type="match status" value="1"/>
</dbReference>
<dbReference type="Gene3D" id="3.60.110.10">
    <property type="entry name" value="Carbon-nitrogen hydrolase"/>
    <property type="match status" value="1"/>
</dbReference>
<evidence type="ECO:0000313" key="2">
    <source>
        <dbReference type="EMBL" id="HGM58905.1"/>
    </source>
</evidence>
<feature type="domain" description="CN hydrolase" evidence="1">
    <location>
        <begin position="4"/>
        <end position="245"/>
    </location>
</feature>
<dbReference type="PANTHER" id="PTHR23088:SF27">
    <property type="entry name" value="DEAMINATED GLUTATHIONE AMIDASE"/>
    <property type="match status" value="1"/>
</dbReference>
<organism evidence="2">
    <name type="scientific">Staphylothermus marinus</name>
    <dbReference type="NCBI Taxonomy" id="2280"/>
    <lineage>
        <taxon>Archaea</taxon>
        <taxon>Thermoproteota</taxon>
        <taxon>Thermoprotei</taxon>
        <taxon>Desulfurococcales</taxon>
        <taxon>Desulfurococcaceae</taxon>
        <taxon>Staphylothermus</taxon>
    </lineage>
</organism>
<sequence length="271" mass="31419">MVEVIIGIIQEDFGINPHENFEKIKTHIERNLKEADIILTPEYSMVNILKNLKPEDVYNLSEELENSSYLSKISDLSGKYSVNILTHFIEKTSSKPKCYNSSIIVKPSGSVEKVYSKLHLFDAYNYRESDFFNPGKSLSQTILIKNKKFYTAICYDIRFPELFRLYASRGAYGVFVQAGWVKSFLKEELLDILARSRSHENTMYIVIANQTGELYTGRSGVYNPYGFKELDLGFKPKYCEYKLDLTIVDDAREQIPVVKQALEKWSIEFRF</sequence>
<dbReference type="PANTHER" id="PTHR23088">
    <property type="entry name" value="NITRILASE-RELATED"/>
    <property type="match status" value="1"/>
</dbReference>
<name>A0A7C4H9J2_STAMA</name>
<proteinExistence type="predicted"/>
<comment type="caution">
    <text evidence="2">The sequence shown here is derived from an EMBL/GenBank/DDBJ whole genome shotgun (WGS) entry which is preliminary data.</text>
</comment>